<dbReference type="PRINTS" id="PR00359">
    <property type="entry name" value="BP450"/>
</dbReference>
<comment type="cofactor">
    <cofactor evidence="1">
        <name>heme</name>
        <dbReference type="ChEBI" id="CHEBI:30413"/>
    </cofactor>
</comment>
<evidence type="ECO:0000256" key="6">
    <source>
        <dbReference type="ARBA" id="ARBA00023004"/>
    </source>
</evidence>
<evidence type="ECO:0000256" key="2">
    <source>
        <dbReference type="ARBA" id="ARBA00010617"/>
    </source>
</evidence>
<evidence type="ECO:0000256" key="8">
    <source>
        <dbReference type="RuleBase" id="RU000461"/>
    </source>
</evidence>
<dbReference type="InterPro" id="IPR036396">
    <property type="entry name" value="Cyt_P450_sf"/>
</dbReference>
<dbReference type="GO" id="GO:0020037">
    <property type="term" value="F:heme binding"/>
    <property type="evidence" value="ECO:0007669"/>
    <property type="project" value="InterPro"/>
</dbReference>
<keyword evidence="10" id="KW-1185">Reference proteome</keyword>
<dbReference type="Proteomes" id="UP000467385">
    <property type="component" value="Chromosome"/>
</dbReference>
<dbReference type="InterPro" id="IPR002397">
    <property type="entry name" value="Cyt_P450_B"/>
</dbReference>
<protein>
    <submittedName>
        <fullName evidence="9">Putative cytochrome P450 142</fullName>
    </submittedName>
</protein>
<dbReference type="GO" id="GO:0036199">
    <property type="term" value="F:cholest-4-en-3-one 26-monooxygenase activity"/>
    <property type="evidence" value="ECO:0007669"/>
    <property type="project" value="TreeGrafter"/>
</dbReference>
<dbReference type="PANTHER" id="PTHR46696">
    <property type="entry name" value="P450, PUTATIVE (EUROFUNG)-RELATED"/>
    <property type="match status" value="1"/>
</dbReference>
<dbReference type="PANTHER" id="PTHR46696:SF4">
    <property type="entry name" value="BIOTIN BIOSYNTHESIS CYTOCHROME P450"/>
    <property type="match status" value="1"/>
</dbReference>
<dbReference type="EMBL" id="AP022613">
    <property type="protein sequence ID" value="BBZ38841.1"/>
    <property type="molecule type" value="Genomic_DNA"/>
</dbReference>
<keyword evidence="6 8" id="KW-0408">Iron</keyword>
<dbReference type="InterPro" id="IPR017972">
    <property type="entry name" value="Cyt_P450_CS"/>
</dbReference>
<evidence type="ECO:0000313" key="9">
    <source>
        <dbReference type="EMBL" id="BBZ38841.1"/>
    </source>
</evidence>
<dbReference type="Pfam" id="PF00067">
    <property type="entry name" value="p450"/>
    <property type="match status" value="1"/>
</dbReference>
<dbReference type="PRINTS" id="PR00385">
    <property type="entry name" value="P450"/>
</dbReference>
<dbReference type="PROSITE" id="PS00086">
    <property type="entry name" value="CYTOCHROME_P450"/>
    <property type="match status" value="1"/>
</dbReference>
<keyword evidence="4 8" id="KW-0479">Metal-binding</keyword>
<accession>A0A1X1TMX1</accession>
<gene>
    <name evidence="9" type="primary">cyp142_1</name>
    <name evidence="9" type="ORF">MCNS_19040</name>
</gene>
<organism evidence="9 10">
    <name type="scientific">Mycobacterium conspicuum</name>
    <dbReference type="NCBI Taxonomy" id="44010"/>
    <lineage>
        <taxon>Bacteria</taxon>
        <taxon>Bacillati</taxon>
        <taxon>Actinomycetota</taxon>
        <taxon>Actinomycetes</taxon>
        <taxon>Mycobacteriales</taxon>
        <taxon>Mycobacteriaceae</taxon>
        <taxon>Mycobacterium</taxon>
    </lineage>
</organism>
<dbReference type="STRING" id="44010.AWC00_05570"/>
<evidence type="ECO:0000256" key="7">
    <source>
        <dbReference type="ARBA" id="ARBA00023033"/>
    </source>
</evidence>
<sequence length="411" mass="45044">MSESDELVVANPLDDDPDQRCAAYRAMRAQGEVVPFPGLDGILAAVSYESVASGLSSVDDFGGSAGQEQLPEEDKHIAAISEPRHGKVRKIINSVVAFHKSQRIEPYLGELCEDLVNTMLTEARSAGPQGVDLVEHLARPIPPAAITRLLGFPETDAALFLDWIRESGERFQEAAASGRSIAIADSNPQMRDHVDARIAERLAMPVDQWPKDALSRFLSTEVDGERLDPRSIRAQIMFIIGAGTDTTRNAIGNLFYRLGRDPQSYAALRSDPSVVEAAVEEALRIDAPAQFMVRTCRRPTELGDRHIEPGQTVFMCIGAGNHDESMHREPDVFAVGRGSRDHLSFGSGRHICPGAGLARMEIRIALRTFLNRVVRFHLADPVFHPMPVAMLLGPQTLRIIIDEEAPALPPQ</sequence>
<dbReference type="RefSeq" id="WP_085231653.1">
    <property type="nucleotide sequence ID" value="NZ_AP022613.1"/>
</dbReference>
<evidence type="ECO:0000256" key="1">
    <source>
        <dbReference type="ARBA" id="ARBA00001971"/>
    </source>
</evidence>
<dbReference type="GO" id="GO:0008395">
    <property type="term" value="F:steroid hydroxylase activity"/>
    <property type="evidence" value="ECO:0007669"/>
    <property type="project" value="TreeGrafter"/>
</dbReference>
<comment type="similarity">
    <text evidence="2 8">Belongs to the cytochrome P450 family.</text>
</comment>
<evidence type="ECO:0000256" key="3">
    <source>
        <dbReference type="ARBA" id="ARBA00022617"/>
    </source>
</evidence>
<dbReference type="InterPro" id="IPR001128">
    <property type="entry name" value="Cyt_P450"/>
</dbReference>
<name>A0A1X1TMX1_9MYCO</name>
<dbReference type="OrthoDB" id="3664945at2"/>
<dbReference type="SUPFAM" id="SSF48264">
    <property type="entry name" value="Cytochrome P450"/>
    <property type="match status" value="1"/>
</dbReference>
<dbReference type="AlphaFoldDB" id="A0A1X1TMX1"/>
<evidence type="ECO:0000313" key="10">
    <source>
        <dbReference type="Proteomes" id="UP000467385"/>
    </source>
</evidence>
<evidence type="ECO:0000256" key="4">
    <source>
        <dbReference type="ARBA" id="ARBA00022723"/>
    </source>
</evidence>
<dbReference type="GO" id="GO:0005506">
    <property type="term" value="F:iron ion binding"/>
    <property type="evidence" value="ECO:0007669"/>
    <property type="project" value="InterPro"/>
</dbReference>
<evidence type="ECO:0000256" key="5">
    <source>
        <dbReference type="ARBA" id="ARBA00023002"/>
    </source>
</evidence>
<dbReference type="GO" id="GO:0006707">
    <property type="term" value="P:cholesterol catabolic process"/>
    <property type="evidence" value="ECO:0007669"/>
    <property type="project" value="TreeGrafter"/>
</dbReference>
<dbReference type="Gene3D" id="1.10.630.10">
    <property type="entry name" value="Cytochrome P450"/>
    <property type="match status" value="1"/>
</dbReference>
<keyword evidence="7 8" id="KW-0503">Monooxygenase</keyword>
<proteinExistence type="inferred from homology"/>
<keyword evidence="3 8" id="KW-0349">Heme</keyword>
<keyword evidence="5 8" id="KW-0560">Oxidoreductase</keyword>
<reference evidence="9 10" key="1">
    <citation type="journal article" date="2019" name="Emerg. Microbes Infect.">
        <title>Comprehensive subspecies identification of 175 nontuberculous mycobacteria species based on 7547 genomic profiles.</title>
        <authorList>
            <person name="Matsumoto Y."/>
            <person name="Kinjo T."/>
            <person name="Motooka D."/>
            <person name="Nabeya D."/>
            <person name="Jung N."/>
            <person name="Uechi K."/>
            <person name="Horii T."/>
            <person name="Iida T."/>
            <person name="Fujita J."/>
            <person name="Nakamura S."/>
        </authorList>
    </citation>
    <scope>NUCLEOTIDE SEQUENCE [LARGE SCALE GENOMIC DNA]</scope>
    <source>
        <strain evidence="9 10">JCM 14738</strain>
    </source>
</reference>